<dbReference type="KEGG" id="tim:GMBLW1_24950"/>
<dbReference type="Pfam" id="PF02151">
    <property type="entry name" value="UVR"/>
    <property type="match status" value="1"/>
</dbReference>
<gene>
    <name evidence="3" type="ORF">GMBLW1_24950</name>
</gene>
<dbReference type="PIRSF" id="PIRSF015034">
    <property type="entry name" value="YacH"/>
    <property type="match status" value="1"/>
</dbReference>
<dbReference type="InterPro" id="IPR001943">
    <property type="entry name" value="UVR_dom"/>
</dbReference>
<feature type="region of interest" description="Disordered" evidence="1">
    <location>
        <begin position="40"/>
        <end position="59"/>
    </location>
</feature>
<dbReference type="RefSeq" id="WP_162656669.1">
    <property type="nucleotide sequence ID" value="NZ_LR593887.1"/>
</dbReference>
<dbReference type="GO" id="GO:0046870">
    <property type="term" value="F:cadmium ion binding"/>
    <property type="evidence" value="ECO:0007669"/>
    <property type="project" value="TreeGrafter"/>
</dbReference>
<evidence type="ECO:0000256" key="1">
    <source>
        <dbReference type="SAM" id="MobiDB-lite"/>
    </source>
</evidence>
<dbReference type="EMBL" id="LR586016">
    <property type="protein sequence ID" value="VIP01465.1"/>
    <property type="molecule type" value="Genomic_DNA"/>
</dbReference>
<dbReference type="Gene3D" id="4.10.860.10">
    <property type="entry name" value="UVR domain"/>
    <property type="match status" value="1"/>
</dbReference>
<accession>A0A6C2YK30</accession>
<name>A0A6C2YK30_9BACT</name>
<protein>
    <recommendedName>
        <fullName evidence="2">UVR domain-containing protein</fullName>
    </recommendedName>
</protein>
<dbReference type="InterPro" id="IPR025542">
    <property type="entry name" value="YacH"/>
</dbReference>
<evidence type="ECO:0000313" key="3">
    <source>
        <dbReference type="EMBL" id="VIP01465.1"/>
    </source>
</evidence>
<dbReference type="PANTHER" id="PTHR38430:SF1">
    <property type="entry name" value="PROTEIN-ARGININE KINASE ACTIVATOR PROTEIN"/>
    <property type="match status" value="1"/>
</dbReference>
<dbReference type="GO" id="GO:0008270">
    <property type="term" value="F:zinc ion binding"/>
    <property type="evidence" value="ECO:0007669"/>
    <property type="project" value="TreeGrafter"/>
</dbReference>
<proteinExistence type="predicted"/>
<dbReference type="GO" id="GO:1990170">
    <property type="term" value="P:stress response to cadmium ion"/>
    <property type="evidence" value="ECO:0007669"/>
    <property type="project" value="TreeGrafter"/>
</dbReference>
<dbReference type="GO" id="GO:0005507">
    <property type="term" value="F:copper ion binding"/>
    <property type="evidence" value="ECO:0007669"/>
    <property type="project" value="TreeGrafter"/>
</dbReference>
<dbReference type="EMBL" id="LR593887">
    <property type="protein sequence ID" value="VTR98487.1"/>
    <property type="molecule type" value="Genomic_DNA"/>
</dbReference>
<reference evidence="3" key="1">
    <citation type="submission" date="2019-04" db="EMBL/GenBank/DDBJ databases">
        <authorList>
            <consortium name="Science for Life Laboratories"/>
        </authorList>
    </citation>
    <scope>NUCLEOTIDE SEQUENCE</scope>
    <source>
        <strain evidence="3">MBLW1</strain>
    </source>
</reference>
<evidence type="ECO:0000313" key="4">
    <source>
        <dbReference type="Proteomes" id="UP000464378"/>
    </source>
</evidence>
<keyword evidence="4" id="KW-1185">Reference proteome</keyword>
<evidence type="ECO:0000259" key="2">
    <source>
        <dbReference type="PROSITE" id="PS50151"/>
    </source>
</evidence>
<dbReference type="AlphaFoldDB" id="A0A6C2YK30"/>
<feature type="domain" description="UVR" evidence="2">
    <location>
        <begin position="127"/>
        <end position="162"/>
    </location>
</feature>
<sequence>MRCERCQKPAIMHITEIHSDAQYDEHHLCEECWRTYQTQPEPAAKPAPKPANPSGLEEHEEALALNERQCDHCGIKFVDFRNTGRLGCPHDYEAFQSELVPLLESIHGTAQHTGKKPKRLPETRSLLSELARLRKQLAEAIEQERYETAAQLRDAIRQKEQH</sequence>
<dbReference type="PANTHER" id="PTHR38430">
    <property type="entry name" value="PROTEIN-ARGININE KINASE ACTIVATOR PROTEIN"/>
    <property type="match status" value="1"/>
</dbReference>
<dbReference type="Proteomes" id="UP000464378">
    <property type="component" value="Chromosome"/>
</dbReference>
<dbReference type="PROSITE" id="PS50151">
    <property type="entry name" value="UVR"/>
    <property type="match status" value="1"/>
</dbReference>
<organism evidence="3">
    <name type="scientific">Tuwongella immobilis</name>
    <dbReference type="NCBI Taxonomy" id="692036"/>
    <lineage>
        <taxon>Bacteria</taxon>
        <taxon>Pseudomonadati</taxon>
        <taxon>Planctomycetota</taxon>
        <taxon>Planctomycetia</taxon>
        <taxon>Gemmatales</taxon>
        <taxon>Gemmataceae</taxon>
        <taxon>Tuwongella</taxon>
    </lineage>
</organism>
<dbReference type="GO" id="GO:0050897">
    <property type="term" value="F:cobalt ion binding"/>
    <property type="evidence" value="ECO:0007669"/>
    <property type="project" value="TreeGrafter"/>
</dbReference>
<dbReference type="InParanoid" id="A0A6C2YK30"/>
<dbReference type="GO" id="GO:1990169">
    <property type="term" value="P:stress response to copper ion"/>
    <property type="evidence" value="ECO:0007669"/>
    <property type="project" value="TreeGrafter"/>
</dbReference>